<gene>
    <name evidence="1" type="ORF">CONLIGDRAFT_574293</name>
</gene>
<feature type="non-terminal residue" evidence="1">
    <location>
        <position position="1"/>
    </location>
</feature>
<sequence length="127" mass="13980">HHAIYVETEKTIGNGMLYHVEGNLLVGMRLECKPAKDPRKSITGVSSQHIGWITAQNHDSDRMKEICSTVPPPAAQLNLNGSRLDPSKPIRHCQHWVAEVIGALKEEGILEPLGPTDDPSIQLRSDS</sequence>
<dbReference type="Proteomes" id="UP000182658">
    <property type="component" value="Unassembled WGS sequence"/>
</dbReference>
<dbReference type="InParanoid" id="A0A1J7IU03"/>
<accession>A0A1J7IU03</accession>
<dbReference type="EMBL" id="KV875096">
    <property type="protein sequence ID" value="OIW30982.1"/>
    <property type="molecule type" value="Genomic_DNA"/>
</dbReference>
<dbReference type="InterPro" id="IPR046670">
    <property type="entry name" value="DUF6540"/>
</dbReference>
<dbReference type="OrthoDB" id="2999773at2759"/>
<dbReference type="STRING" id="1408157.A0A1J7IU03"/>
<reference evidence="1 2" key="1">
    <citation type="submission" date="2016-10" db="EMBL/GenBank/DDBJ databases">
        <title>Draft genome sequence of Coniochaeta ligniaria NRRL30616, a lignocellulolytic fungus for bioabatement of inhibitors in plant biomass hydrolysates.</title>
        <authorList>
            <consortium name="DOE Joint Genome Institute"/>
            <person name="Jimenez D.J."/>
            <person name="Hector R.E."/>
            <person name="Riley R."/>
            <person name="Sun H."/>
            <person name="Grigoriev I.V."/>
            <person name="Van Elsas J.D."/>
            <person name="Nichols N.N."/>
        </authorList>
    </citation>
    <scope>NUCLEOTIDE SEQUENCE [LARGE SCALE GENOMIC DNA]</scope>
    <source>
        <strain evidence="1 2">NRRL 30616</strain>
    </source>
</reference>
<dbReference type="Pfam" id="PF20174">
    <property type="entry name" value="DUF6540"/>
    <property type="match status" value="1"/>
</dbReference>
<proteinExistence type="predicted"/>
<evidence type="ECO:0000313" key="2">
    <source>
        <dbReference type="Proteomes" id="UP000182658"/>
    </source>
</evidence>
<protein>
    <submittedName>
        <fullName evidence="1">Uncharacterized protein</fullName>
    </submittedName>
</protein>
<dbReference type="AlphaFoldDB" id="A0A1J7IU03"/>
<organism evidence="1 2">
    <name type="scientific">Coniochaeta ligniaria NRRL 30616</name>
    <dbReference type="NCBI Taxonomy" id="1408157"/>
    <lineage>
        <taxon>Eukaryota</taxon>
        <taxon>Fungi</taxon>
        <taxon>Dikarya</taxon>
        <taxon>Ascomycota</taxon>
        <taxon>Pezizomycotina</taxon>
        <taxon>Sordariomycetes</taxon>
        <taxon>Sordariomycetidae</taxon>
        <taxon>Coniochaetales</taxon>
        <taxon>Coniochaetaceae</taxon>
        <taxon>Coniochaeta</taxon>
    </lineage>
</organism>
<keyword evidence="2" id="KW-1185">Reference proteome</keyword>
<evidence type="ECO:0000313" key="1">
    <source>
        <dbReference type="EMBL" id="OIW30982.1"/>
    </source>
</evidence>
<name>A0A1J7IU03_9PEZI</name>